<name>A0ACB8EBG4_9SAUR</name>
<protein>
    <submittedName>
        <fullName evidence="1">Uncharacterized protein</fullName>
    </submittedName>
</protein>
<accession>A0ACB8EBG4</accession>
<evidence type="ECO:0000313" key="2">
    <source>
        <dbReference type="Proteomes" id="UP000827872"/>
    </source>
</evidence>
<proteinExistence type="predicted"/>
<dbReference type="EMBL" id="CM037627">
    <property type="protein sequence ID" value="KAH7989642.1"/>
    <property type="molecule type" value="Genomic_DNA"/>
</dbReference>
<gene>
    <name evidence="1" type="ORF">K3G42_012103</name>
</gene>
<dbReference type="Proteomes" id="UP000827872">
    <property type="component" value="Linkage Group LG14"/>
</dbReference>
<organism evidence="1 2">
    <name type="scientific">Sphaerodactylus townsendi</name>
    <dbReference type="NCBI Taxonomy" id="933632"/>
    <lineage>
        <taxon>Eukaryota</taxon>
        <taxon>Metazoa</taxon>
        <taxon>Chordata</taxon>
        <taxon>Craniata</taxon>
        <taxon>Vertebrata</taxon>
        <taxon>Euteleostomi</taxon>
        <taxon>Lepidosauria</taxon>
        <taxon>Squamata</taxon>
        <taxon>Bifurcata</taxon>
        <taxon>Gekkota</taxon>
        <taxon>Sphaerodactylidae</taxon>
        <taxon>Sphaerodactylus</taxon>
    </lineage>
</organism>
<reference evidence="1" key="1">
    <citation type="submission" date="2021-08" db="EMBL/GenBank/DDBJ databases">
        <title>The first chromosome-level gecko genome reveals the dynamic sex chromosomes of Neotropical dwarf geckos (Sphaerodactylidae: Sphaerodactylus).</title>
        <authorList>
            <person name="Pinto B.J."/>
            <person name="Keating S.E."/>
            <person name="Gamble T."/>
        </authorList>
    </citation>
    <scope>NUCLEOTIDE SEQUENCE</scope>
    <source>
        <strain evidence="1">TG3544</strain>
    </source>
</reference>
<evidence type="ECO:0000313" key="1">
    <source>
        <dbReference type="EMBL" id="KAH7989642.1"/>
    </source>
</evidence>
<keyword evidence="2" id="KW-1185">Reference proteome</keyword>
<comment type="caution">
    <text evidence="1">The sequence shown here is derived from an EMBL/GenBank/DDBJ whole genome shotgun (WGS) entry which is preliminary data.</text>
</comment>
<sequence length="654" mass="71586">MELRARHEHRLLPHGDAVCKEKHEEREGKGQKESLLCTEQFVQDGTPVKEPASRTSLLSVFHTVVIEDEFGKILENKRDLDVAKEEDGGANCYIDQASRSPSSQPSGLVCQDFTTTWRLVPNYFSDVDPNPPSSGAELDHDLHSQPEAQGQAQTSCLNIALKETKKRRHGSILVMCSPEVSSVALGGRPAPEQAQDVNQNHRLSHSKRRSARCGAAVSTGQQLGKLSSPQVFKGNQDQTREKEGPPELVPPARKKTRTYYSMEQLEELEKMFQEDHYPDGEKRREIAANVGVTPQRIMVWFQNRRAKWRKMEKLTVKIAKKCSSVLSVGPQEGTQGICLLPVSSLTDMVQNQPTVTLQMDSAPPSFSSMLSGQPEPLASTTGRSLGQALSLLTLPWDSCCLALPLLGLPRLAKTCSINSPVRCPYPEQLEPTANLETPYYHPSSQSGAYQLTRYSQPQMSQVHHFPVQLTSSILPSVRLTPATPSRPGTAFFPLPTNGGLMAYQTAEASQGFLANHVAGQLLIQQAAGNSGHIPTFQAVPWNEFYMPGAPFSNQLCSQMQLSSSGGASYSVEQALGVQNSNVPVTSALLQLPRATVPGSAMVFSAKPMSPVDTDSNRDHLSQAEHLVPPERDSTSDSFPQEEQNIAGFSEESKN</sequence>